<evidence type="ECO:0000256" key="7">
    <source>
        <dbReference type="ARBA" id="ARBA00022967"/>
    </source>
</evidence>
<sequence>MKTLLLEAKNICKSFHTKQVLNGIDFQVEEGEIHGLVGKNGAGKSTFVNIITGLISDYEGEVFFEGRNIDRESVLHRQKSGLFLVPQHSSIVTEFSVAENIFIGVWPKKKNGTVDRRKMESMAEEVLKVYGLRVSAQTKAGKLSLVEQRKLNIIRALFSEAKLIILDEPTTSLTKEERNNLFQFIEELSKKGVSFIFISHYLDEVLKICSNITVFKDGYAGSLRLKEERTELELSKMIVGESVDLFSRKKNVKPPQGPCTLECRDLQAECVDHVSMKMYPGKVVGFVGFPESGAREMLRVLGGLNRLASGKLMDGSGGEIRVRDTRSAIRQGIMYVPFDRHEEGLVQDMSILHNISICVMKDKLSTMGYIKNRLELKNTMQYYNRLEIKAQNAKEPTRTLSGGNQQKVVLAKALCTEPKLLLLDEPTIGIDIGSREEILSLVDELAGEGISIVYHTSDYSEMLRICDEICFFHEGRFVRQIVNENLTVEEITDIRDSLKGAETDEK</sequence>
<keyword evidence="5" id="KW-0547">Nucleotide-binding</keyword>
<dbReference type="GO" id="GO:0005524">
    <property type="term" value="F:ATP binding"/>
    <property type="evidence" value="ECO:0007669"/>
    <property type="project" value="UniProtKB-KW"/>
</dbReference>
<evidence type="ECO:0000256" key="3">
    <source>
        <dbReference type="ARBA" id="ARBA00022597"/>
    </source>
</evidence>
<dbReference type="PANTHER" id="PTHR43790">
    <property type="entry name" value="CARBOHYDRATE TRANSPORT ATP-BINDING PROTEIN MG119-RELATED"/>
    <property type="match status" value="1"/>
</dbReference>
<dbReference type="Proteomes" id="UP000004893">
    <property type="component" value="Unassembled WGS sequence"/>
</dbReference>
<evidence type="ECO:0000256" key="1">
    <source>
        <dbReference type="ARBA" id="ARBA00022448"/>
    </source>
</evidence>
<evidence type="ECO:0000256" key="5">
    <source>
        <dbReference type="ARBA" id="ARBA00022741"/>
    </source>
</evidence>
<keyword evidence="11" id="KW-1185">Reference proteome</keyword>
<dbReference type="CDD" id="cd03215">
    <property type="entry name" value="ABC_Carb_Monos_II"/>
    <property type="match status" value="1"/>
</dbReference>
<dbReference type="InterPro" id="IPR003439">
    <property type="entry name" value="ABC_transporter-like_ATP-bd"/>
</dbReference>
<dbReference type="InterPro" id="IPR027417">
    <property type="entry name" value="P-loop_NTPase"/>
</dbReference>
<dbReference type="STRING" id="553973.CLOHYLEM_06465"/>
<evidence type="ECO:0000256" key="6">
    <source>
        <dbReference type="ARBA" id="ARBA00022840"/>
    </source>
</evidence>
<reference evidence="10" key="2">
    <citation type="submission" date="2013-06" db="EMBL/GenBank/DDBJ databases">
        <title>Draft genome sequence of Clostridium hylemonae (DSM 15053).</title>
        <authorList>
            <person name="Sudarsanam P."/>
            <person name="Ley R."/>
            <person name="Guruge J."/>
            <person name="Turnbaugh P.J."/>
            <person name="Mahowald M."/>
            <person name="Liep D."/>
            <person name="Gordon J."/>
        </authorList>
    </citation>
    <scope>NUCLEOTIDE SEQUENCE</scope>
    <source>
        <strain evidence="10">DSM 15053</strain>
    </source>
</reference>
<keyword evidence="6 10" id="KW-0067">ATP-binding</keyword>
<dbReference type="InterPro" id="IPR003593">
    <property type="entry name" value="AAA+_ATPase"/>
</dbReference>
<keyword evidence="1" id="KW-0813">Transport</keyword>
<name>C0C308_9FIRM</name>
<keyword evidence="7" id="KW-1278">Translocase</keyword>
<dbReference type="CDD" id="cd03216">
    <property type="entry name" value="ABC_Carb_Monos_I"/>
    <property type="match status" value="1"/>
</dbReference>
<feature type="domain" description="ABC transporter" evidence="9">
    <location>
        <begin position="247"/>
        <end position="499"/>
    </location>
</feature>
<gene>
    <name evidence="10" type="ORF">CLOHYLEM_06465</name>
</gene>
<evidence type="ECO:0000313" key="10">
    <source>
        <dbReference type="EMBL" id="EEG73519.1"/>
    </source>
</evidence>
<dbReference type="PROSITE" id="PS00211">
    <property type="entry name" value="ABC_TRANSPORTER_1"/>
    <property type="match status" value="1"/>
</dbReference>
<dbReference type="OrthoDB" id="501320at2"/>
<dbReference type="PROSITE" id="PS50893">
    <property type="entry name" value="ABC_TRANSPORTER_2"/>
    <property type="match status" value="2"/>
</dbReference>
<dbReference type="InterPro" id="IPR050107">
    <property type="entry name" value="ABC_carbohydrate_import_ATPase"/>
</dbReference>
<evidence type="ECO:0000256" key="8">
    <source>
        <dbReference type="ARBA" id="ARBA00023136"/>
    </source>
</evidence>
<keyword evidence="8" id="KW-0472">Membrane</keyword>
<dbReference type="AlphaFoldDB" id="C0C308"/>
<dbReference type="eggNOG" id="COG1129">
    <property type="taxonomic scope" value="Bacteria"/>
</dbReference>
<comment type="caution">
    <text evidence="10">The sequence shown here is derived from an EMBL/GenBank/DDBJ whole genome shotgun (WGS) entry which is preliminary data.</text>
</comment>
<accession>C0C308</accession>
<dbReference type="InterPro" id="IPR017871">
    <property type="entry name" value="ABC_transporter-like_CS"/>
</dbReference>
<keyword evidence="2" id="KW-1003">Cell membrane</keyword>
<evidence type="ECO:0000259" key="9">
    <source>
        <dbReference type="PROSITE" id="PS50893"/>
    </source>
</evidence>
<dbReference type="SMART" id="SM00382">
    <property type="entry name" value="AAA"/>
    <property type="match status" value="1"/>
</dbReference>
<evidence type="ECO:0000313" key="11">
    <source>
        <dbReference type="Proteomes" id="UP000004893"/>
    </source>
</evidence>
<dbReference type="GO" id="GO:0016887">
    <property type="term" value="F:ATP hydrolysis activity"/>
    <property type="evidence" value="ECO:0007669"/>
    <property type="project" value="InterPro"/>
</dbReference>
<dbReference type="HOGENOM" id="CLU_000604_92_3_9"/>
<keyword evidence="3" id="KW-0762">Sugar transport</keyword>
<dbReference type="Gene3D" id="3.40.50.300">
    <property type="entry name" value="P-loop containing nucleotide triphosphate hydrolases"/>
    <property type="match status" value="2"/>
</dbReference>
<evidence type="ECO:0000256" key="2">
    <source>
        <dbReference type="ARBA" id="ARBA00022475"/>
    </source>
</evidence>
<keyword evidence="4" id="KW-0677">Repeat</keyword>
<dbReference type="EMBL" id="ABYI02000024">
    <property type="protein sequence ID" value="EEG73519.1"/>
    <property type="molecule type" value="Genomic_DNA"/>
</dbReference>
<evidence type="ECO:0000256" key="4">
    <source>
        <dbReference type="ARBA" id="ARBA00022737"/>
    </source>
</evidence>
<dbReference type="RefSeq" id="WP_006443824.1">
    <property type="nucleotide sequence ID" value="NZ_CP036524.1"/>
</dbReference>
<protein>
    <submittedName>
        <fullName evidence="10">ABC transporter, ATP-binding protein</fullName>
    </submittedName>
</protein>
<feature type="domain" description="ABC transporter" evidence="9">
    <location>
        <begin position="6"/>
        <end position="242"/>
    </location>
</feature>
<proteinExistence type="predicted"/>
<reference evidence="10" key="1">
    <citation type="submission" date="2009-02" db="EMBL/GenBank/DDBJ databases">
        <authorList>
            <person name="Fulton L."/>
            <person name="Clifton S."/>
            <person name="Fulton B."/>
            <person name="Xu J."/>
            <person name="Minx P."/>
            <person name="Pepin K.H."/>
            <person name="Johnson M."/>
            <person name="Bhonagiri V."/>
            <person name="Nash W.E."/>
            <person name="Mardis E.R."/>
            <person name="Wilson R.K."/>
        </authorList>
    </citation>
    <scope>NUCLEOTIDE SEQUENCE [LARGE SCALE GENOMIC DNA]</scope>
    <source>
        <strain evidence="10">DSM 15053</strain>
    </source>
</reference>
<organism evidence="10 11">
    <name type="scientific">[Clostridium] hylemonae DSM 15053</name>
    <dbReference type="NCBI Taxonomy" id="553973"/>
    <lineage>
        <taxon>Bacteria</taxon>
        <taxon>Bacillati</taxon>
        <taxon>Bacillota</taxon>
        <taxon>Clostridia</taxon>
        <taxon>Lachnospirales</taxon>
        <taxon>Lachnospiraceae</taxon>
    </lineage>
</organism>
<dbReference type="PANTHER" id="PTHR43790:SF3">
    <property type="entry name" value="D-ALLOSE IMPORT ATP-BINDING PROTEIN ALSA-RELATED"/>
    <property type="match status" value="1"/>
</dbReference>
<dbReference type="SUPFAM" id="SSF52540">
    <property type="entry name" value="P-loop containing nucleoside triphosphate hydrolases"/>
    <property type="match status" value="2"/>
</dbReference>
<dbReference type="Pfam" id="PF00005">
    <property type="entry name" value="ABC_tran"/>
    <property type="match status" value="2"/>
</dbReference>